<name>A0A4S2L1W1_9HYME</name>
<dbReference type="Proteomes" id="UP000310200">
    <property type="component" value="Unassembled WGS sequence"/>
</dbReference>
<reference evidence="1 2" key="1">
    <citation type="journal article" date="2019" name="Philos. Trans. R. Soc. Lond., B, Biol. Sci.">
        <title>Ant behaviour and brain gene expression of defending hosts depend on the ecological success of the intruding social parasite.</title>
        <authorList>
            <person name="Kaur R."/>
            <person name="Stoldt M."/>
            <person name="Jongepier E."/>
            <person name="Feldmeyer B."/>
            <person name="Menzel F."/>
            <person name="Bornberg-Bauer E."/>
            <person name="Foitzik S."/>
        </authorList>
    </citation>
    <scope>NUCLEOTIDE SEQUENCE [LARGE SCALE GENOMIC DNA]</scope>
    <source>
        <tissue evidence="1">Whole body</tissue>
    </source>
</reference>
<dbReference type="EMBL" id="QBLH01000298">
    <property type="protein sequence ID" value="TGZ56685.1"/>
    <property type="molecule type" value="Genomic_DNA"/>
</dbReference>
<protein>
    <submittedName>
        <fullName evidence="1">Nuclease harbi1-like protein</fullName>
    </submittedName>
</protein>
<evidence type="ECO:0000313" key="2">
    <source>
        <dbReference type="Proteomes" id="UP000310200"/>
    </source>
</evidence>
<keyword evidence="2" id="KW-1185">Reference proteome</keyword>
<gene>
    <name evidence="1" type="ORF">DBV15_11943</name>
</gene>
<evidence type="ECO:0000313" key="1">
    <source>
        <dbReference type="EMBL" id="TGZ56685.1"/>
    </source>
</evidence>
<sequence>MVDIYLYRFLAHGDSVKLKAWEFRIGRSTMYKIVNEVFQAIWTVLQPFYLPEPSPELWMQFPNCVGAIDGRHMQIQTSGNSGSELFNYKKYFSLATRHISLHGDGEVWNNSALADALEHEETKLPPLKMLPGSHINSSHEAFPLKLYLMSPYPRAALQDKQRTLPCSKSYREHFRHSRISMAYSQEVHICNNPHNAQIIFQALVCLHNFVMTEKSKETPQHRTYCPSNYVDQEDEEGNTIPGTWRTKESDRLHRIGRVGANNPTRTSAQLRDTLCDYFISEAGEEVAPWQYQRAFRGAIINPPHF</sequence>
<comment type="caution">
    <text evidence="1">The sequence shown here is derived from an EMBL/GenBank/DDBJ whole genome shotgun (WGS) entry which is preliminary data.</text>
</comment>
<dbReference type="AlphaFoldDB" id="A0A4S2L1W1"/>
<accession>A0A4S2L1W1</accession>
<organism evidence="1 2">
    <name type="scientific">Temnothorax longispinosus</name>
    <dbReference type="NCBI Taxonomy" id="300112"/>
    <lineage>
        <taxon>Eukaryota</taxon>
        <taxon>Metazoa</taxon>
        <taxon>Ecdysozoa</taxon>
        <taxon>Arthropoda</taxon>
        <taxon>Hexapoda</taxon>
        <taxon>Insecta</taxon>
        <taxon>Pterygota</taxon>
        <taxon>Neoptera</taxon>
        <taxon>Endopterygota</taxon>
        <taxon>Hymenoptera</taxon>
        <taxon>Apocrita</taxon>
        <taxon>Aculeata</taxon>
        <taxon>Formicoidea</taxon>
        <taxon>Formicidae</taxon>
        <taxon>Myrmicinae</taxon>
        <taxon>Temnothorax</taxon>
    </lineage>
</organism>
<proteinExistence type="predicted"/>
<dbReference type="STRING" id="300112.A0A4S2L1W1"/>